<organism evidence="3 4">
    <name type="scientific">Kribbella sindirgiensis</name>
    <dbReference type="NCBI Taxonomy" id="1124744"/>
    <lineage>
        <taxon>Bacteria</taxon>
        <taxon>Bacillati</taxon>
        <taxon>Actinomycetota</taxon>
        <taxon>Actinomycetes</taxon>
        <taxon>Propionibacteriales</taxon>
        <taxon>Kribbellaceae</taxon>
        <taxon>Kribbella</taxon>
    </lineage>
</organism>
<reference evidence="3 4" key="1">
    <citation type="submission" date="2019-02" db="EMBL/GenBank/DDBJ databases">
        <title>Kribbella capetownensis sp. nov. and Kribbella speibonae sp. nov., isolated from soil.</title>
        <authorList>
            <person name="Curtis S.M."/>
            <person name="Norton I."/>
            <person name="Everest G.J."/>
            <person name="Meyers P.R."/>
        </authorList>
    </citation>
    <scope>NUCLEOTIDE SEQUENCE [LARGE SCALE GENOMIC DNA]</scope>
    <source>
        <strain evidence="3 4">DSM 27082</strain>
    </source>
</reference>
<dbReference type="InterPro" id="IPR029432">
    <property type="entry name" value="Gp28/Gp37-like_dom"/>
</dbReference>
<feature type="domain" description="Gp28/Gp37-like" evidence="2">
    <location>
        <begin position="9"/>
        <end position="360"/>
    </location>
</feature>
<dbReference type="RefSeq" id="WP_131295909.1">
    <property type="nucleotide sequence ID" value="NZ_SJKA01000022.1"/>
</dbReference>
<dbReference type="OrthoDB" id="3622772at2"/>
<keyword evidence="4" id="KW-1185">Reference proteome</keyword>
<proteinExistence type="predicted"/>
<name>A0A4R0I269_9ACTN</name>
<evidence type="ECO:0000313" key="4">
    <source>
        <dbReference type="Proteomes" id="UP000292695"/>
    </source>
</evidence>
<dbReference type="AlphaFoldDB" id="A0A4R0I269"/>
<evidence type="ECO:0000313" key="3">
    <source>
        <dbReference type="EMBL" id="TCC19966.1"/>
    </source>
</evidence>
<dbReference type="EMBL" id="SJKA01000022">
    <property type="protein sequence ID" value="TCC19966.1"/>
    <property type="molecule type" value="Genomic_DNA"/>
</dbReference>
<comment type="caution">
    <text evidence="3">The sequence shown here is derived from an EMBL/GenBank/DDBJ whole genome shotgun (WGS) entry which is preliminary data.</text>
</comment>
<dbReference type="Pfam" id="PF14594">
    <property type="entry name" value="Sipho_Gp37"/>
    <property type="match status" value="1"/>
</dbReference>
<gene>
    <name evidence="3" type="ORF">E0H50_37715</name>
</gene>
<evidence type="ECO:0000259" key="2">
    <source>
        <dbReference type="Pfam" id="PF14594"/>
    </source>
</evidence>
<feature type="region of interest" description="Disordered" evidence="1">
    <location>
        <begin position="376"/>
        <end position="409"/>
    </location>
</feature>
<evidence type="ECO:0000256" key="1">
    <source>
        <dbReference type="SAM" id="MobiDB-lite"/>
    </source>
</evidence>
<feature type="compositionally biased region" description="Basic and acidic residues" evidence="1">
    <location>
        <begin position="376"/>
        <end position="388"/>
    </location>
</feature>
<protein>
    <recommendedName>
        <fullName evidence="2">Gp28/Gp37-like domain-containing protein</fullName>
    </recommendedName>
</protein>
<accession>A0A4R0I269</accession>
<sequence>MQLSDISVLVRDKSLAIQGMIPDQDLDLQASIDHNGVGSWKLNLSAVHPMAPVLRTPGSGLIVVGPDGENLFSGPTDKPELSISADDPSGTVTFQGVTDNVILGESLAFPSPALPTSGQTEANDTRTGPSETLMHAYVNANIGPTATTGRRNTNLVMGANAGRGTVVTKAPRFQVLGELLAELAIEANYPLGFRVVQRGGSLAFETYQIRDRSAEIRLDALNNTLASQKVSQSPPAITVAIVAGQGVGKDRQIREYHTAEADAAGALWGRRIERFIDQRQTSVEAELEAAGMEPLQKEGVTTLAVQATPAEDSSMNFLTDWYLGDRVTVVVEGQELVADVTGFVFKVDKDGFRLGAVIGDPAGFSAEAAVSNRVANTEKRVSSLERNDAPGSTGGGSTPSADKAALKTSDTTATNTTTLATDAALSITGIASGNYIFDAMIVYSADSEADFKAAFLGSAGIANLIHLNLREVATGAEHGVVEGGAAFTAAGQGAGTKRSMQLTGSFTNSSSSQSLSFQWAQRTAHASTVAVHRGSFVRIQKV</sequence>
<dbReference type="Proteomes" id="UP000292695">
    <property type="component" value="Unassembled WGS sequence"/>
</dbReference>